<dbReference type="InterPro" id="IPR000873">
    <property type="entry name" value="AMP-dep_synth/lig_dom"/>
</dbReference>
<dbReference type="Gene3D" id="3.30.300.30">
    <property type="match status" value="1"/>
</dbReference>
<dbReference type="PANTHER" id="PTHR43107:SF22">
    <property type="entry name" value="VERY LONG-CHAIN ACYL-COA SYNTHETASE"/>
    <property type="match status" value="1"/>
</dbReference>
<proteinExistence type="inferred from homology"/>
<sequence>MVYATRRRLLQQTLDLRFSIGRRITRSNPTVLLCGGSPGTRSMASGTIAGTQTQSGTPRQNKLRKSDSSIWEKFLGIGQLAARDIKMTKIFLTLHSSFLRYRLGHDTVASVFQRNVRRQPDKVALNSEGSQLTFRQLEEYSNRVANLFRQTSLRSGDSVALFGTSSPEYVGIWLGLSKLQLRTALLNSNLMGSSLTHSISAVDASALIVDTDLLDQFASIRSTFPATNVYYYNSNPIANKPADVPEDRWLNPLIQKASHVAPENPPKGNLSDVLMYIYTSGTTGLPKASIITQSRFMAFSSIVNLCGGLRRDDVIYCPLPLYHTSAGITTIGQMLIYGSTVVVKKKFSATTFWDDVIRYKCTSVTYIGEICRYLLAQPPSPLEQQHQLRMAYGQGLRPALWEEFKRRFQIGDIREMYGSTEGNAGMANVHGKTGAVGYLSPFLDLLPVPAPIIVPIDKETGMLQGKNENGLYRRALSGEEGELLGPVTTDPLRQFDGYTDRKAGTSKILYDVLRKGDKYFRTGDILVRDDEGFVFFVDRFGDSFRWKGENVSTTEVEGVITKLLDYADVVVYGVEVPDHDGKAGMLCIAGDADEHVGKLYEKFAGQLPSYAIPVFLRFSKELDLTGTFKISKARLKAEGFSPEVVKQDKLYYLDAQSKSYKLLSRDVFNAITKNQLRF</sequence>
<dbReference type="GO" id="GO:0004467">
    <property type="term" value="F:long-chain fatty acid-CoA ligase activity"/>
    <property type="evidence" value="ECO:0007669"/>
    <property type="project" value="TreeGrafter"/>
</dbReference>
<dbReference type="Proteomes" id="UP000192578">
    <property type="component" value="Unassembled WGS sequence"/>
</dbReference>
<dbReference type="InterPro" id="IPR042099">
    <property type="entry name" value="ANL_N_sf"/>
</dbReference>
<dbReference type="Pfam" id="PF00501">
    <property type="entry name" value="AMP-binding"/>
    <property type="match status" value="1"/>
</dbReference>
<dbReference type="GO" id="GO:0005886">
    <property type="term" value="C:plasma membrane"/>
    <property type="evidence" value="ECO:0007669"/>
    <property type="project" value="TreeGrafter"/>
</dbReference>
<gene>
    <name evidence="7" type="ORF">BV898_07273</name>
</gene>
<name>A0A1W0WTW5_HYPEX</name>
<dbReference type="EMBL" id="MTYJ01000047">
    <property type="protein sequence ID" value="OQV18644.1"/>
    <property type="molecule type" value="Genomic_DNA"/>
</dbReference>
<dbReference type="PANTHER" id="PTHR43107">
    <property type="entry name" value="LONG-CHAIN FATTY ACID TRANSPORT PROTEIN"/>
    <property type="match status" value="1"/>
</dbReference>
<keyword evidence="2" id="KW-0436">Ligase</keyword>
<evidence type="ECO:0000256" key="3">
    <source>
        <dbReference type="ARBA" id="ARBA00036527"/>
    </source>
</evidence>
<dbReference type="OrthoDB" id="288590at2759"/>
<evidence type="ECO:0000256" key="2">
    <source>
        <dbReference type="ARBA" id="ARBA00022598"/>
    </source>
</evidence>
<accession>A0A1W0WTW5</accession>
<dbReference type="InterPro" id="IPR045851">
    <property type="entry name" value="AMP-bd_C_sf"/>
</dbReference>
<comment type="catalytic activity">
    <reaction evidence="3">
        <text>a very long-chain fatty acid + ATP + CoA = a very long-chain fatty acyl-CoA + AMP + diphosphate</text>
        <dbReference type="Rhea" id="RHEA:54536"/>
        <dbReference type="ChEBI" id="CHEBI:30616"/>
        <dbReference type="ChEBI" id="CHEBI:33019"/>
        <dbReference type="ChEBI" id="CHEBI:57287"/>
        <dbReference type="ChEBI" id="CHEBI:58950"/>
        <dbReference type="ChEBI" id="CHEBI:138261"/>
        <dbReference type="ChEBI" id="CHEBI:456215"/>
    </reaction>
    <physiologicalReaction direction="left-to-right" evidence="3">
        <dbReference type="Rhea" id="RHEA:54537"/>
    </physiologicalReaction>
</comment>
<evidence type="ECO:0000256" key="5">
    <source>
        <dbReference type="ARBA" id="ARBA00048666"/>
    </source>
</evidence>
<comment type="caution">
    <text evidence="7">The sequence shown here is derived from an EMBL/GenBank/DDBJ whole genome shotgun (WGS) entry which is preliminary data.</text>
</comment>
<comment type="catalytic activity">
    <reaction evidence="5">
        <text>tetracosanoate + ATP + CoA = tetracosanoyl-CoA + AMP + diphosphate</text>
        <dbReference type="Rhea" id="RHEA:33639"/>
        <dbReference type="ChEBI" id="CHEBI:30616"/>
        <dbReference type="ChEBI" id="CHEBI:31014"/>
        <dbReference type="ChEBI" id="CHEBI:33019"/>
        <dbReference type="ChEBI" id="CHEBI:57287"/>
        <dbReference type="ChEBI" id="CHEBI:65052"/>
        <dbReference type="ChEBI" id="CHEBI:456215"/>
    </reaction>
    <physiologicalReaction direction="left-to-right" evidence="5">
        <dbReference type="Rhea" id="RHEA:33640"/>
    </physiologicalReaction>
</comment>
<evidence type="ECO:0000256" key="1">
    <source>
        <dbReference type="ARBA" id="ARBA00006432"/>
    </source>
</evidence>
<reference evidence="8" key="1">
    <citation type="submission" date="2017-01" db="EMBL/GenBank/DDBJ databases">
        <title>Comparative genomics of anhydrobiosis in the tardigrade Hypsibius dujardini.</title>
        <authorList>
            <person name="Yoshida Y."/>
            <person name="Koutsovoulos G."/>
            <person name="Laetsch D."/>
            <person name="Stevens L."/>
            <person name="Kumar S."/>
            <person name="Horikawa D."/>
            <person name="Ishino K."/>
            <person name="Komine S."/>
            <person name="Tomita M."/>
            <person name="Blaxter M."/>
            <person name="Arakawa K."/>
        </authorList>
    </citation>
    <scope>NUCLEOTIDE SEQUENCE [LARGE SCALE GENOMIC DNA]</scope>
    <source>
        <strain evidence="8">Z151</strain>
    </source>
</reference>
<dbReference type="Gene3D" id="3.40.50.12780">
    <property type="entry name" value="N-terminal domain of ligase-like"/>
    <property type="match status" value="1"/>
</dbReference>
<dbReference type="AlphaFoldDB" id="A0A1W0WTW5"/>
<keyword evidence="8" id="KW-1185">Reference proteome</keyword>
<evidence type="ECO:0000313" key="7">
    <source>
        <dbReference type="EMBL" id="OQV18644.1"/>
    </source>
</evidence>
<protein>
    <recommendedName>
        <fullName evidence="4">Long-chain-fatty-acid--CoA ligase</fullName>
    </recommendedName>
</protein>
<dbReference type="GO" id="GO:0005789">
    <property type="term" value="C:endoplasmic reticulum membrane"/>
    <property type="evidence" value="ECO:0007669"/>
    <property type="project" value="TreeGrafter"/>
</dbReference>
<comment type="similarity">
    <text evidence="1">Belongs to the ATP-dependent AMP-binding enzyme family.</text>
</comment>
<feature type="domain" description="AMP-dependent synthetase/ligase" evidence="6">
    <location>
        <begin position="112"/>
        <end position="439"/>
    </location>
</feature>
<dbReference type="GO" id="GO:0005324">
    <property type="term" value="F:long-chain fatty acid transmembrane transporter activity"/>
    <property type="evidence" value="ECO:0007669"/>
    <property type="project" value="TreeGrafter"/>
</dbReference>
<dbReference type="GO" id="GO:0044539">
    <property type="term" value="P:long-chain fatty acid import into cell"/>
    <property type="evidence" value="ECO:0007669"/>
    <property type="project" value="TreeGrafter"/>
</dbReference>
<evidence type="ECO:0000256" key="4">
    <source>
        <dbReference type="ARBA" id="ARBA00041297"/>
    </source>
</evidence>
<dbReference type="PROSITE" id="PS00455">
    <property type="entry name" value="AMP_BINDING"/>
    <property type="match status" value="1"/>
</dbReference>
<evidence type="ECO:0000259" key="6">
    <source>
        <dbReference type="Pfam" id="PF00501"/>
    </source>
</evidence>
<dbReference type="InterPro" id="IPR020845">
    <property type="entry name" value="AMP-binding_CS"/>
</dbReference>
<organism evidence="7 8">
    <name type="scientific">Hypsibius exemplaris</name>
    <name type="common">Freshwater tardigrade</name>
    <dbReference type="NCBI Taxonomy" id="2072580"/>
    <lineage>
        <taxon>Eukaryota</taxon>
        <taxon>Metazoa</taxon>
        <taxon>Ecdysozoa</taxon>
        <taxon>Tardigrada</taxon>
        <taxon>Eutardigrada</taxon>
        <taxon>Parachela</taxon>
        <taxon>Hypsibioidea</taxon>
        <taxon>Hypsibiidae</taxon>
        <taxon>Hypsibius</taxon>
    </lineage>
</organism>
<dbReference type="SUPFAM" id="SSF56801">
    <property type="entry name" value="Acetyl-CoA synthetase-like"/>
    <property type="match status" value="1"/>
</dbReference>
<evidence type="ECO:0000313" key="8">
    <source>
        <dbReference type="Proteomes" id="UP000192578"/>
    </source>
</evidence>